<proteinExistence type="predicted"/>
<comment type="caution">
    <text evidence="5">The sequence shown here is derived from an EMBL/GenBank/DDBJ whole genome shotgun (WGS) entry which is preliminary data.</text>
</comment>
<keyword evidence="6" id="KW-1185">Reference proteome</keyword>
<feature type="region of interest" description="Disordered" evidence="4">
    <location>
        <begin position="55"/>
        <end position="86"/>
    </location>
</feature>
<dbReference type="GO" id="GO:0005856">
    <property type="term" value="C:cytoskeleton"/>
    <property type="evidence" value="ECO:0007669"/>
    <property type="project" value="UniProtKB-SubCell"/>
</dbReference>
<sequence length="376" mass="42813">MQKRVTKAKRRSISARSRIIMAFLATKLIGKEVRELDDNDIDDLLASLTAEELEQLSNEVDPDDSLLPPSQRCKDQTKKAPTGPLNRKKLLDYLERTAREQADWPEAKPYEPGLKRGKIWKPKEVPKPKSDDLEIELDLDDEYEQALGTADEAELVDLAAILGLHSMLNQDQFHSSILNKGQKIGDRFESIVHATKPKVLPMEPDNDTDVDRTLDQVVKNEPSLKKLNWNNIRNISREKMKRLFEGLKTNSNLEYLSLANVDLYDVSAEVLVEALKQNKTLISLNVESNYLSGSMIRDLLDALLTNQTVLEFRAANQSPVVLGNKIEMEITKIVEENKTLLRLGLCFDVPDARVRITEHLQKNNDRIRLRRIGCEP</sequence>
<accession>A0A8X6G0K6</accession>
<protein>
    <submittedName>
        <fullName evidence="5">Tropomodulin</fullName>
    </submittedName>
</protein>
<dbReference type="SUPFAM" id="SSF52047">
    <property type="entry name" value="RNI-like"/>
    <property type="match status" value="1"/>
</dbReference>
<dbReference type="GO" id="GO:0030016">
    <property type="term" value="C:myofibril"/>
    <property type="evidence" value="ECO:0007669"/>
    <property type="project" value="TreeGrafter"/>
</dbReference>
<gene>
    <name evidence="5" type="primary">unc-94</name>
    <name evidence="5" type="ORF">TNCT_259171</name>
</gene>
<dbReference type="GO" id="GO:0051694">
    <property type="term" value="P:pointed-end actin filament capping"/>
    <property type="evidence" value="ECO:0007669"/>
    <property type="project" value="InterPro"/>
</dbReference>
<dbReference type="InterPro" id="IPR004934">
    <property type="entry name" value="TMOD"/>
</dbReference>
<evidence type="ECO:0000313" key="5">
    <source>
        <dbReference type="EMBL" id="GFQ92948.1"/>
    </source>
</evidence>
<dbReference type="EMBL" id="BMAO01004178">
    <property type="protein sequence ID" value="GFQ92948.1"/>
    <property type="molecule type" value="Genomic_DNA"/>
</dbReference>
<dbReference type="PANTHER" id="PTHR10901">
    <property type="entry name" value="TROPOMODULIN"/>
    <property type="match status" value="1"/>
</dbReference>
<keyword evidence="2" id="KW-0963">Cytoplasm</keyword>
<name>A0A8X6G0K6_TRICU</name>
<dbReference type="Proteomes" id="UP000887116">
    <property type="component" value="Unassembled WGS sequence"/>
</dbReference>
<evidence type="ECO:0000256" key="2">
    <source>
        <dbReference type="ARBA" id="ARBA00022490"/>
    </source>
</evidence>
<keyword evidence="3" id="KW-0206">Cytoskeleton</keyword>
<evidence type="ECO:0000256" key="3">
    <source>
        <dbReference type="ARBA" id="ARBA00023212"/>
    </source>
</evidence>
<comment type="subcellular location">
    <subcellularLocation>
        <location evidence="1">Cytoplasm</location>
        <location evidence="1">Cytoskeleton</location>
    </subcellularLocation>
</comment>
<evidence type="ECO:0000256" key="4">
    <source>
        <dbReference type="SAM" id="MobiDB-lite"/>
    </source>
</evidence>
<dbReference type="FunFam" id="3.80.10.10:FF:000099">
    <property type="entry name" value="Tropomodulin, isoform C"/>
    <property type="match status" value="1"/>
</dbReference>
<dbReference type="GO" id="GO:0007015">
    <property type="term" value="P:actin filament organization"/>
    <property type="evidence" value="ECO:0007669"/>
    <property type="project" value="TreeGrafter"/>
</dbReference>
<evidence type="ECO:0000256" key="1">
    <source>
        <dbReference type="ARBA" id="ARBA00004245"/>
    </source>
</evidence>
<evidence type="ECO:0000313" key="6">
    <source>
        <dbReference type="Proteomes" id="UP000887116"/>
    </source>
</evidence>
<dbReference type="AlphaFoldDB" id="A0A8X6G0K6"/>
<dbReference type="OrthoDB" id="2163268at2759"/>
<dbReference type="GO" id="GO:0005523">
    <property type="term" value="F:tropomyosin binding"/>
    <property type="evidence" value="ECO:0007669"/>
    <property type="project" value="InterPro"/>
</dbReference>
<dbReference type="Gene3D" id="3.80.10.10">
    <property type="entry name" value="Ribonuclease Inhibitor"/>
    <property type="match status" value="1"/>
</dbReference>
<dbReference type="PANTHER" id="PTHR10901:SF6">
    <property type="entry name" value="TROPOMODULIN, ISOFORM N"/>
    <property type="match status" value="1"/>
</dbReference>
<reference evidence="5" key="1">
    <citation type="submission" date="2020-07" db="EMBL/GenBank/DDBJ databases">
        <title>Multicomponent nature underlies the extraordinary mechanical properties of spider dragline silk.</title>
        <authorList>
            <person name="Kono N."/>
            <person name="Nakamura H."/>
            <person name="Mori M."/>
            <person name="Yoshida Y."/>
            <person name="Ohtoshi R."/>
            <person name="Malay A.D."/>
            <person name="Moran D.A.P."/>
            <person name="Tomita M."/>
            <person name="Numata K."/>
            <person name="Arakawa K."/>
        </authorList>
    </citation>
    <scope>NUCLEOTIDE SEQUENCE</scope>
</reference>
<dbReference type="GO" id="GO:0030239">
    <property type="term" value="P:myofibril assembly"/>
    <property type="evidence" value="ECO:0007669"/>
    <property type="project" value="TreeGrafter"/>
</dbReference>
<dbReference type="InterPro" id="IPR032675">
    <property type="entry name" value="LRR_dom_sf"/>
</dbReference>
<organism evidence="5 6">
    <name type="scientific">Trichonephila clavata</name>
    <name type="common">Joro spider</name>
    <name type="synonym">Nephila clavata</name>
    <dbReference type="NCBI Taxonomy" id="2740835"/>
    <lineage>
        <taxon>Eukaryota</taxon>
        <taxon>Metazoa</taxon>
        <taxon>Ecdysozoa</taxon>
        <taxon>Arthropoda</taxon>
        <taxon>Chelicerata</taxon>
        <taxon>Arachnida</taxon>
        <taxon>Araneae</taxon>
        <taxon>Araneomorphae</taxon>
        <taxon>Entelegynae</taxon>
        <taxon>Araneoidea</taxon>
        <taxon>Nephilidae</taxon>
        <taxon>Trichonephila</taxon>
    </lineage>
</organism>
<dbReference type="Pfam" id="PF03250">
    <property type="entry name" value="Tropomodulin"/>
    <property type="match status" value="1"/>
</dbReference>